<dbReference type="InterPro" id="IPR036188">
    <property type="entry name" value="FAD/NAD-bd_sf"/>
</dbReference>
<dbReference type="GO" id="GO:0016705">
    <property type="term" value="F:oxidoreductase activity, acting on paired donors, with incorporation or reduction of molecular oxygen"/>
    <property type="evidence" value="ECO:0007669"/>
    <property type="project" value="InterPro"/>
</dbReference>
<evidence type="ECO:0000313" key="4">
    <source>
        <dbReference type="EMBL" id="MVA74612.1"/>
    </source>
</evidence>
<dbReference type="NCBIfam" id="TIGR01790">
    <property type="entry name" value="carotene-cycl"/>
    <property type="match status" value="1"/>
</dbReference>
<evidence type="ECO:0000256" key="1">
    <source>
        <dbReference type="ARBA" id="ARBA00006599"/>
    </source>
</evidence>
<gene>
    <name evidence="4" type="ORF">GC722_00960</name>
</gene>
<dbReference type="GO" id="GO:0016117">
    <property type="term" value="P:carotenoid biosynthetic process"/>
    <property type="evidence" value="ECO:0007669"/>
    <property type="project" value="UniProtKB-KW"/>
</dbReference>
<proteinExistence type="inferred from homology"/>
<organism evidence="4 5">
    <name type="scientific">Auraticoccus cholistanensis</name>
    <dbReference type="NCBI Taxonomy" id="2656650"/>
    <lineage>
        <taxon>Bacteria</taxon>
        <taxon>Bacillati</taxon>
        <taxon>Actinomycetota</taxon>
        <taxon>Actinomycetes</taxon>
        <taxon>Propionibacteriales</taxon>
        <taxon>Propionibacteriaceae</taxon>
        <taxon>Auraticoccus</taxon>
    </lineage>
</organism>
<dbReference type="GO" id="GO:0016860">
    <property type="term" value="F:intramolecular oxidoreductase activity"/>
    <property type="evidence" value="ECO:0007669"/>
    <property type="project" value="UniProtKB-ARBA"/>
</dbReference>
<dbReference type="SUPFAM" id="SSF51905">
    <property type="entry name" value="FAD/NAD(P)-binding domain"/>
    <property type="match status" value="1"/>
</dbReference>
<dbReference type="AlphaFoldDB" id="A0A6A9USE8"/>
<dbReference type="Pfam" id="PF05834">
    <property type="entry name" value="Lycopene_cycl"/>
    <property type="match status" value="1"/>
</dbReference>
<accession>A0A6A9USE8</accession>
<keyword evidence="5" id="KW-1185">Reference proteome</keyword>
<reference evidence="4 5" key="1">
    <citation type="submission" date="2019-12" db="EMBL/GenBank/DDBJ databases">
        <title>Auraticoccus cholistani sp. nov., an actinomycete isolated from soil of Cholistan desert.</title>
        <authorList>
            <person name="Cheema M.T."/>
        </authorList>
    </citation>
    <scope>NUCLEOTIDE SEQUENCE [LARGE SCALE GENOMIC DNA]</scope>
    <source>
        <strain evidence="4 5">F435</strain>
    </source>
</reference>
<dbReference type="InterPro" id="IPR010108">
    <property type="entry name" value="Lycopene_cyclase_b/e"/>
</dbReference>
<dbReference type="PANTHER" id="PTHR39757">
    <property type="match status" value="1"/>
</dbReference>
<sequence length="375" mass="40293">MVVLGLGPSGRALASRLARRGLEVVACDPAPDRRWTPTYAAWADELPSWLEPGAVSTRFRPRVRTRTERVLEREYVVLSTARLQDSLRLDGVTVLAQRAVSATAERVRLADGTELRARYVLDARGASLDPARAQQTAVGVVVSRASAERVLGGSWLMDWRPDHGAAPGAPASFLYAVALDEQDTLLEETCLVGRPALGMRELRQRLETRLAGRGIVLSGYERVEHVRFSVEPEPGADEPGGPVAFGARGGLMHPATGYSVAVSLREAETVATAVAAGGDPRRALWPAPARAARRLRQAGLRTLLSLSPAGTVAFFEAFFDLPVELQRGYLSERADPARTLRAMATMAGRLPLPLTGVAVRSTLVELASSAARPGR</sequence>
<keyword evidence="3" id="KW-0520">NAD</keyword>
<dbReference type="PANTHER" id="PTHR39757:SF5">
    <property type="entry name" value="OS02G0190600 PROTEIN"/>
    <property type="match status" value="1"/>
</dbReference>
<comment type="similarity">
    <text evidence="1">Belongs to the lycopene cyclase family.</text>
</comment>
<evidence type="ECO:0000313" key="5">
    <source>
        <dbReference type="Proteomes" id="UP000435304"/>
    </source>
</evidence>
<keyword evidence="2" id="KW-0125">Carotenoid biosynthesis</keyword>
<dbReference type="Proteomes" id="UP000435304">
    <property type="component" value="Unassembled WGS sequence"/>
</dbReference>
<protein>
    <submittedName>
        <fullName evidence="4">Lycopene cyclase family protein</fullName>
    </submittedName>
</protein>
<comment type="caution">
    <text evidence="4">The sequence shown here is derived from an EMBL/GenBank/DDBJ whole genome shotgun (WGS) entry which is preliminary data.</text>
</comment>
<name>A0A6A9USE8_9ACTN</name>
<evidence type="ECO:0000256" key="3">
    <source>
        <dbReference type="ARBA" id="ARBA00023027"/>
    </source>
</evidence>
<dbReference type="EMBL" id="WPCU01000002">
    <property type="protein sequence ID" value="MVA74612.1"/>
    <property type="molecule type" value="Genomic_DNA"/>
</dbReference>
<evidence type="ECO:0000256" key="2">
    <source>
        <dbReference type="ARBA" id="ARBA00022746"/>
    </source>
</evidence>